<dbReference type="Gene3D" id="3.40.50.720">
    <property type="entry name" value="NAD(P)-binding Rossmann-like Domain"/>
    <property type="match status" value="1"/>
</dbReference>
<comment type="similarity">
    <text evidence="1">Belongs to the short-chain dehydrogenases/reductases (SDR) family.</text>
</comment>
<dbReference type="Pfam" id="PF00106">
    <property type="entry name" value="adh_short"/>
    <property type="match status" value="1"/>
</dbReference>
<dbReference type="SUPFAM" id="SSF51735">
    <property type="entry name" value="NAD(P)-binding Rossmann-fold domains"/>
    <property type="match status" value="1"/>
</dbReference>
<dbReference type="PANTHER" id="PTHR43899">
    <property type="entry name" value="RH59310P"/>
    <property type="match status" value="1"/>
</dbReference>
<protein>
    <submittedName>
        <fullName evidence="3">Uncharacterized protein</fullName>
    </submittedName>
</protein>
<evidence type="ECO:0000256" key="2">
    <source>
        <dbReference type="ARBA" id="ARBA00023002"/>
    </source>
</evidence>
<proteinExistence type="inferred from homology"/>
<sequence length="118" mass="13479">MHVVWPEHDISDVKDSWTVVTGCTDGIGRAYINELARARGVRKFYLIGRNPVKLEVVKKELEMDLQAEVKTCVFDFEHDDFNTLPSELKSLEVGILSKFSTTTYSREEAAGRMRKNTL</sequence>
<dbReference type="EMBL" id="JBGFUD010001421">
    <property type="protein sequence ID" value="MFH4976259.1"/>
    <property type="molecule type" value="Genomic_DNA"/>
</dbReference>
<dbReference type="Proteomes" id="UP001608902">
    <property type="component" value="Unassembled WGS sequence"/>
</dbReference>
<dbReference type="InterPro" id="IPR051019">
    <property type="entry name" value="VLCFA-Steroid_DH"/>
</dbReference>
<name>A0ABD6E851_9BILA</name>
<comment type="caution">
    <text evidence="3">The sequence shown here is derived from an EMBL/GenBank/DDBJ whole genome shotgun (WGS) entry which is preliminary data.</text>
</comment>
<dbReference type="AlphaFoldDB" id="A0ABD6E851"/>
<dbReference type="GO" id="GO:0016491">
    <property type="term" value="F:oxidoreductase activity"/>
    <property type="evidence" value="ECO:0007669"/>
    <property type="project" value="UniProtKB-KW"/>
</dbReference>
<keyword evidence="2" id="KW-0560">Oxidoreductase</keyword>
<dbReference type="InterPro" id="IPR036291">
    <property type="entry name" value="NAD(P)-bd_dom_sf"/>
</dbReference>
<evidence type="ECO:0000313" key="3">
    <source>
        <dbReference type="EMBL" id="MFH4976259.1"/>
    </source>
</evidence>
<dbReference type="PANTHER" id="PTHR43899:SF13">
    <property type="entry name" value="RH59310P"/>
    <property type="match status" value="1"/>
</dbReference>
<keyword evidence="4" id="KW-1185">Reference proteome</keyword>
<organism evidence="3 4">
    <name type="scientific">Gnathostoma spinigerum</name>
    <dbReference type="NCBI Taxonomy" id="75299"/>
    <lineage>
        <taxon>Eukaryota</taxon>
        <taxon>Metazoa</taxon>
        <taxon>Ecdysozoa</taxon>
        <taxon>Nematoda</taxon>
        <taxon>Chromadorea</taxon>
        <taxon>Rhabditida</taxon>
        <taxon>Spirurina</taxon>
        <taxon>Gnathostomatomorpha</taxon>
        <taxon>Gnathostomatoidea</taxon>
        <taxon>Gnathostomatidae</taxon>
        <taxon>Gnathostoma</taxon>
    </lineage>
</organism>
<evidence type="ECO:0000256" key="1">
    <source>
        <dbReference type="ARBA" id="ARBA00006484"/>
    </source>
</evidence>
<dbReference type="InterPro" id="IPR002347">
    <property type="entry name" value="SDR_fam"/>
</dbReference>
<gene>
    <name evidence="3" type="ORF">AB6A40_002968</name>
</gene>
<reference evidence="3 4" key="1">
    <citation type="submission" date="2024-08" db="EMBL/GenBank/DDBJ databases">
        <title>Gnathostoma spinigerum genome.</title>
        <authorList>
            <person name="Gonzalez-Bertolin B."/>
            <person name="Monzon S."/>
            <person name="Zaballos A."/>
            <person name="Jimenez P."/>
            <person name="Dekumyoy P."/>
            <person name="Varona S."/>
            <person name="Cuesta I."/>
            <person name="Sumanam S."/>
            <person name="Adisakwattana P."/>
            <person name="Gasser R.B."/>
            <person name="Hernandez-Gonzalez A."/>
            <person name="Young N.D."/>
            <person name="Perteguer M.J."/>
        </authorList>
    </citation>
    <scope>NUCLEOTIDE SEQUENCE [LARGE SCALE GENOMIC DNA]</scope>
    <source>
        <strain evidence="3">AL3</strain>
        <tissue evidence="3">Liver</tissue>
    </source>
</reference>
<evidence type="ECO:0000313" key="4">
    <source>
        <dbReference type="Proteomes" id="UP001608902"/>
    </source>
</evidence>
<accession>A0ABD6E851</accession>